<evidence type="ECO:0000313" key="2">
    <source>
        <dbReference type="EMBL" id="KAJ7384458.1"/>
    </source>
</evidence>
<keyword evidence="1" id="KW-0812">Transmembrane</keyword>
<organism evidence="2 3">
    <name type="scientific">Desmophyllum pertusum</name>
    <dbReference type="NCBI Taxonomy" id="174260"/>
    <lineage>
        <taxon>Eukaryota</taxon>
        <taxon>Metazoa</taxon>
        <taxon>Cnidaria</taxon>
        <taxon>Anthozoa</taxon>
        <taxon>Hexacorallia</taxon>
        <taxon>Scleractinia</taxon>
        <taxon>Caryophylliina</taxon>
        <taxon>Caryophylliidae</taxon>
        <taxon>Desmophyllum</taxon>
    </lineage>
</organism>
<comment type="caution">
    <text evidence="2">The sequence shown here is derived from an EMBL/GenBank/DDBJ whole genome shotgun (WGS) entry which is preliminary data.</text>
</comment>
<sequence>MDKVDLWKNCASELRQKTAEQTLSRNLAATLVEDDVLSYEGKHLKFSQYEFRITIFATIVLLHLLNIVTPLPVDKDGQQKQHFPYRDNGVNQTGNAIKVENALHGDDSSGDQSLLSKHVRVARETHGCVNKNVNPVAVTCGKKLITTYTCKKRSYACNHSPWPAPLCQEIKVWCADTNEYLDIGCECK</sequence>
<name>A0A9W9ZPC9_9CNID</name>
<keyword evidence="3" id="KW-1185">Reference proteome</keyword>
<dbReference type="Proteomes" id="UP001163046">
    <property type="component" value="Unassembled WGS sequence"/>
</dbReference>
<feature type="transmembrane region" description="Helical" evidence="1">
    <location>
        <begin position="53"/>
        <end position="73"/>
    </location>
</feature>
<dbReference type="EMBL" id="MU825887">
    <property type="protein sequence ID" value="KAJ7384458.1"/>
    <property type="molecule type" value="Genomic_DNA"/>
</dbReference>
<keyword evidence="1" id="KW-0472">Membrane</keyword>
<dbReference type="AlphaFoldDB" id="A0A9W9ZPC9"/>
<accession>A0A9W9ZPC9</accession>
<evidence type="ECO:0000313" key="3">
    <source>
        <dbReference type="Proteomes" id="UP001163046"/>
    </source>
</evidence>
<gene>
    <name evidence="2" type="ORF">OS493_021874</name>
</gene>
<reference evidence="2" key="1">
    <citation type="submission" date="2023-01" db="EMBL/GenBank/DDBJ databases">
        <title>Genome assembly of the deep-sea coral Lophelia pertusa.</title>
        <authorList>
            <person name="Herrera S."/>
            <person name="Cordes E."/>
        </authorList>
    </citation>
    <scope>NUCLEOTIDE SEQUENCE</scope>
    <source>
        <strain evidence="2">USNM1676648</strain>
        <tissue evidence="2">Polyp</tissue>
    </source>
</reference>
<protein>
    <submittedName>
        <fullName evidence="2">Uncharacterized protein</fullName>
    </submittedName>
</protein>
<proteinExistence type="predicted"/>
<keyword evidence="1" id="KW-1133">Transmembrane helix</keyword>
<evidence type="ECO:0000256" key="1">
    <source>
        <dbReference type="SAM" id="Phobius"/>
    </source>
</evidence>